<reference evidence="1" key="1">
    <citation type="submission" date="2021-01" db="EMBL/GenBank/DDBJ databases">
        <authorList>
            <consortium name="Genoscope - CEA"/>
            <person name="William W."/>
        </authorList>
    </citation>
    <scope>NUCLEOTIDE SEQUENCE</scope>
</reference>
<proteinExistence type="predicted"/>
<comment type="caution">
    <text evidence="1">The sequence shown here is derived from an EMBL/GenBank/DDBJ whole genome shotgun (WGS) entry which is preliminary data.</text>
</comment>
<sequence>MNRKRIYSILLKIKINLNKPKNATNPEECYKIITFFGKEAFTKEMKFRLSKEVQHSAVSINTILSYCAALTQTFALNTNGLQNAFSKFQEIIKFKQYPQQGRLNSQYGMKYSSAIKIYEIALD</sequence>
<dbReference type="AlphaFoldDB" id="A0A8S1RBL2"/>
<accession>A0A8S1RBL2</accession>
<dbReference type="Proteomes" id="UP000692954">
    <property type="component" value="Unassembled WGS sequence"/>
</dbReference>
<evidence type="ECO:0000313" key="2">
    <source>
        <dbReference type="Proteomes" id="UP000692954"/>
    </source>
</evidence>
<dbReference type="EMBL" id="CAJJDN010000161">
    <property type="protein sequence ID" value="CAD8125736.1"/>
    <property type="molecule type" value="Genomic_DNA"/>
</dbReference>
<keyword evidence="2" id="KW-1185">Reference proteome</keyword>
<protein>
    <submittedName>
        <fullName evidence="1">Uncharacterized protein</fullName>
    </submittedName>
</protein>
<evidence type="ECO:0000313" key="1">
    <source>
        <dbReference type="EMBL" id="CAD8125736.1"/>
    </source>
</evidence>
<organism evidence="1 2">
    <name type="scientific">Paramecium sonneborni</name>
    <dbReference type="NCBI Taxonomy" id="65129"/>
    <lineage>
        <taxon>Eukaryota</taxon>
        <taxon>Sar</taxon>
        <taxon>Alveolata</taxon>
        <taxon>Ciliophora</taxon>
        <taxon>Intramacronucleata</taxon>
        <taxon>Oligohymenophorea</taxon>
        <taxon>Peniculida</taxon>
        <taxon>Parameciidae</taxon>
        <taxon>Paramecium</taxon>
    </lineage>
</organism>
<name>A0A8S1RBL2_9CILI</name>
<dbReference type="OrthoDB" id="1926212at2759"/>
<gene>
    <name evidence="1" type="ORF">PSON_ATCC_30995.1.T1610122</name>
</gene>